<protein>
    <submittedName>
        <fullName evidence="2">Uncharacterized protein</fullName>
    </submittedName>
</protein>
<dbReference type="AlphaFoldDB" id="A0AAV7RME2"/>
<reference evidence="2" key="1">
    <citation type="journal article" date="2022" name="bioRxiv">
        <title>Sequencing and chromosome-scale assembly of the giantPleurodeles waltlgenome.</title>
        <authorList>
            <person name="Brown T."/>
            <person name="Elewa A."/>
            <person name="Iarovenko S."/>
            <person name="Subramanian E."/>
            <person name="Araus A.J."/>
            <person name="Petzold A."/>
            <person name="Susuki M."/>
            <person name="Suzuki K.-i.T."/>
            <person name="Hayashi T."/>
            <person name="Toyoda A."/>
            <person name="Oliveira C."/>
            <person name="Osipova E."/>
            <person name="Leigh N.D."/>
            <person name="Simon A."/>
            <person name="Yun M.H."/>
        </authorList>
    </citation>
    <scope>NUCLEOTIDE SEQUENCE</scope>
    <source>
        <strain evidence="2">20211129_DDA</strain>
        <tissue evidence="2">Liver</tissue>
    </source>
</reference>
<dbReference type="Proteomes" id="UP001066276">
    <property type="component" value="Chromosome 5"/>
</dbReference>
<evidence type="ECO:0000313" key="3">
    <source>
        <dbReference type="Proteomes" id="UP001066276"/>
    </source>
</evidence>
<dbReference type="EMBL" id="JANPWB010000009">
    <property type="protein sequence ID" value="KAJ1152173.1"/>
    <property type="molecule type" value="Genomic_DNA"/>
</dbReference>
<evidence type="ECO:0000256" key="1">
    <source>
        <dbReference type="SAM" id="MobiDB-lite"/>
    </source>
</evidence>
<feature type="region of interest" description="Disordered" evidence="1">
    <location>
        <begin position="204"/>
        <end position="251"/>
    </location>
</feature>
<sequence>MGARSRIWICANIRALRRRVPRSEVACGRTRPALCTPSGSPTGQLAASARTTGTRRQALTSVKWRLRSNACSSERGSRSAGLGCPRGRRRSRRRRAFFDSQLRDWSFSDVAGLIVGAEPRGPTNGFLTLLQGGLEPRASARWSREPLQSLPRQYVTTFLAPLFACATAHLDTPSPPHQYGGLLFQTRFVRHLSAGPLMRPPHLSLHSKSHRSAPPHMGSKPLVAAVPAPSPRGLTSRAVPPTTACRSATPRSLPDLRICPRA</sequence>
<proteinExistence type="predicted"/>
<organism evidence="2 3">
    <name type="scientific">Pleurodeles waltl</name>
    <name type="common">Iberian ribbed newt</name>
    <dbReference type="NCBI Taxonomy" id="8319"/>
    <lineage>
        <taxon>Eukaryota</taxon>
        <taxon>Metazoa</taxon>
        <taxon>Chordata</taxon>
        <taxon>Craniata</taxon>
        <taxon>Vertebrata</taxon>
        <taxon>Euteleostomi</taxon>
        <taxon>Amphibia</taxon>
        <taxon>Batrachia</taxon>
        <taxon>Caudata</taxon>
        <taxon>Salamandroidea</taxon>
        <taxon>Salamandridae</taxon>
        <taxon>Pleurodelinae</taxon>
        <taxon>Pleurodeles</taxon>
    </lineage>
</organism>
<comment type="caution">
    <text evidence="2">The sequence shown here is derived from an EMBL/GenBank/DDBJ whole genome shotgun (WGS) entry which is preliminary data.</text>
</comment>
<gene>
    <name evidence="2" type="ORF">NDU88_004950</name>
</gene>
<accession>A0AAV7RME2</accession>
<evidence type="ECO:0000313" key="2">
    <source>
        <dbReference type="EMBL" id="KAJ1152173.1"/>
    </source>
</evidence>
<name>A0AAV7RME2_PLEWA</name>
<keyword evidence="3" id="KW-1185">Reference proteome</keyword>